<reference evidence="7 8" key="1">
    <citation type="submission" date="2014-04" db="EMBL/GenBank/DDBJ databases">
        <title>Draft genome sequence of Hydrogenovibrio marinus MH-110, a model organism for aerobic H2 metabolism.</title>
        <authorList>
            <person name="Cha H.J."/>
            <person name="Jo B.H."/>
            <person name="Hwang B.H."/>
        </authorList>
    </citation>
    <scope>NUCLEOTIDE SEQUENCE [LARGE SCALE GENOMIC DNA]</scope>
    <source>
        <strain evidence="7 8">MH-110</strain>
    </source>
</reference>
<keyword evidence="8" id="KW-1185">Reference proteome</keyword>
<keyword evidence="3 6" id="KW-0963">Cytoplasm</keyword>
<dbReference type="NCBIfam" id="TIGR00208">
    <property type="entry name" value="fliS"/>
    <property type="match status" value="1"/>
</dbReference>
<dbReference type="CDD" id="cd16098">
    <property type="entry name" value="FliS"/>
    <property type="match status" value="1"/>
</dbReference>
<evidence type="ECO:0000256" key="6">
    <source>
        <dbReference type="PIRNR" id="PIRNR039090"/>
    </source>
</evidence>
<dbReference type="GO" id="GO:0005829">
    <property type="term" value="C:cytosol"/>
    <property type="evidence" value="ECO:0007669"/>
    <property type="project" value="UniProtKB-SubCell"/>
</dbReference>
<dbReference type="GO" id="GO:0044780">
    <property type="term" value="P:bacterial-type flagellum assembly"/>
    <property type="evidence" value="ECO:0007669"/>
    <property type="project" value="InterPro"/>
</dbReference>
<sequence>MMKQKFLNQYQQTSLETGLENASPHKLVSMLYDGALETMANAKGAVERKDYEAKAHNLNRAILIIGTLRSGLDMENGGEVANNYAELYGYINQKLLHVSFKNDLEALADVMDLIRNLRDSWNLMPDNMKSATKDQLGNLKKMKAGRG</sequence>
<evidence type="ECO:0000256" key="4">
    <source>
        <dbReference type="ARBA" id="ARBA00022795"/>
    </source>
</evidence>
<evidence type="ECO:0000313" key="8">
    <source>
        <dbReference type="Proteomes" id="UP000027341"/>
    </source>
</evidence>
<keyword evidence="5" id="KW-0143">Chaperone</keyword>
<evidence type="ECO:0000256" key="1">
    <source>
        <dbReference type="ARBA" id="ARBA00004514"/>
    </source>
</evidence>
<dbReference type="Pfam" id="PF02561">
    <property type="entry name" value="FliS"/>
    <property type="match status" value="1"/>
</dbReference>
<dbReference type="EMBL" id="JMIU01000001">
    <property type="protein sequence ID" value="KDN95410.1"/>
    <property type="molecule type" value="Genomic_DNA"/>
</dbReference>
<dbReference type="SUPFAM" id="SSF101116">
    <property type="entry name" value="Flagellar export chaperone FliS"/>
    <property type="match status" value="1"/>
</dbReference>
<evidence type="ECO:0000256" key="5">
    <source>
        <dbReference type="ARBA" id="ARBA00023186"/>
    </source>
</evidence>
<evidence type="ECO:0000313" key="7">
    <source>
        <dbReference type="EMBL" id="KDN95410.1"/>
    </source>
</evidence>
<accession>A0A066ZZ68</accession>
<protein>
    <recommendedName>
        <fullName evidence="6">Flagellar secretion chaperone FliS</fullName>
    </recommendedName>
</protein>
<dbReference type="STRING" id="28885.EI16_03680"/>
<dbReference type="InterPro" id="IPR003713">
    <property type="entry name" value="FliS"/>
</dbReference>
<dbReference type="GO" id="GO:0071973">
    <property type="term" value="P:bacterial-type flagellum-dependent cell motility"/>
    <property type="evidence" value="ECO:0007669"/>
    <property type="project" value="TreeGrafter"/>
</dbReference>
<name>A0A066ZZ68_HYDMR</name>
<evidence type="ECO:0000256" key="3">
    <source>
        <dbReference type="ARBA" id="ARBA00022490"/>
    </source>
</evidence>
<comment type="similarity">
    <text evidence="2 6">Belongs to the FliS family.</text>
</comment>
<organism evidence="7 8">
    <name type="scientific">Hydrogenovibrio marinus</name>
    <dbReference type="NCBI Taxonomy" id="28885"/>
    <lineage>
        <taxon>Bacteria</taxon>
        <taxon>Pseudomonadati</taxon>
        <taxon>Pseudomonadota</taxon>
        <taxon>Gammaproteobacteria</taxon>
        <taxon>Thiotrichales</taxon>
        <taxon>Piscirickettsiaceae</taxon>
        <taxon>Hydrogenovibrio</taxon>
    </lineage>
</organism>
<dbReference type="PANTHER" id="PTHR34773">
    <property type="entry name" value="FLAGELLAR SECRETION CHAPERONE FLIS"/>
    <property type="match status" value="1"/>
</dbReference>
<comment type="subcellular location">
    <subcellularLocation>
        <location evidence="1 6">Cytoplasm</location>
        <location evidence="1 6">Cytosol</location>
    </subcellularLocation>
</comment>
<dbReference type="Proteomes" id="UP000027341">
    <property type="component" value="Unassembled WGS sequence"/>
</dbReference>
<dbReference type="Gene3D" id="1.20.120.340">
    <property type="entry name" value="Flagellar protein FliS"/>
    <property type="match status" value="1"/>
</dbReference>
<gene>
    <name evidence="7" type="ORF">EI16_03680</name>
</gene>
<keyword evidence="4 6" id="KW-1005">Bacterial flagellum biogenesis</keyword>
<comment type="caution">
    <text evidence="7">The sequence shown here is derived from an EMBL/GenBank/DDBJ whole genome shotgun (WGS) entry which is preliminary data.</text>
</comment>
<dbReference type="AlphaFoldDB" id="A0A066ZZ68"/>
<dbReference type="PANTHER" id="PTHR34773:SF1">
    <property type="entry name" value="FLAGELLAR SECRETION CHAPERONE FLIS"/>
    <property type="match status" value="1"/>
</dbReference>
<dbReference type="PIRSF" id="PIRSF039090">
    <property type="entry name" value="Flis"/>
    <property type="match status" value="1"/>
</dbReference>
<evidence type="ECO:0000256" key="2">
    <source>
        <dbReference type="ARBA" id="ARBA00008787"/>
    </source>
</evidence>
<dbReference type="InterPro" id="IPR036584">
    <property type="entry name" value="FliS_sf"/>
</dbReference>
<proteinExistence type="inferred from homology"/>